<accession>A0A1X7LJG6</accession>
<keyword evidence="3" id="KW-1185">Reference proteome</keyword>
<feature type="transmembrane region" description="Helical" evidence="1">
    <location>
        <begin position="179"/>
        <end position="201"/>
    </location>
</feature>
<gene>
    <name evidence="2" type="ORF">SAMN06295960_3479</name>
</gene>
<dbReference type="AlphaFoldDB" id="A0A1X7LJG6"/>
<dbReference type="STRING" id="1852522.SAMN06295960_3479"/>
<feature type="transmembrane region" description="Helical" evidence="1">
    <location>
        <begin position="115"/>
        <end position="132"/>
    </location>
</feature>
<keyword evidence="1" id="KW-0472">Membrane</keyword>
<dbReference type="EMBL" id="FXAZ01000005">
    <property type="protein sequence ID" value="SMG53319.1"/>
    <property type="molecule type" value="Genomic_DNA"/>
</dbReference>
<dbReference type="Proteomes" id="UP000193834">
    <property type="component" value="Unassembled WGS sequence"/>
</dbReference>
<feature type="transmembrane region" description="Helical" evidence="1">
    <location>
        <begin position="82"/>
        <end position="109"/>
    </location>
</feature>
<evidence type="ECO:0000256" key="1">
    <source>
        <dbReference type="SAM" id="Phobius"/>
    </source>
</evidence>
<name>A0A1X7LJG6_9BACL</name>
<sequence>MRNVFKVLQISFTYIGTVVGAGFATGQEILQFFTQYGRNALFTILISTLLFVWLGTKLMVLSHRIQARSYEDVNLTLFGPKVGGYVSLFTLAVIICVNSVMLAGAGSVFAEHLNMHYQTGLLITIFGSYLIINRGMNAILNLNSLVVPTMLVFTCFILWDTLQLPTTTMAFTYISDKPLYSAISSSFLYGAFNLAMAQAVLVPMGASMPNEKVIRAGGWIGGVLIGGMLYAGHIALSAHMPGIIQFEIPMGQIAYGLGFAIQLIYILLIFSEIFTTFIADIYGVTLQIKQRVSIHPKLIVMAIMLFCFLMSQFGFKSLVSILYPLFGLFSFAWLILLVKIKLDDQHPIHPTPPAGDYSHFPLKKTSVKKASEHS</sequence>
<feature type="transmembrane region" description="Helical" evidence="1">
    <location>
        <begin position="321"/>
        <end position="338"/>
    </location>
</feature>
<evidence type="ECO:0000313" key="2">
    <source>
        <dbReference type="EMBL" id="SMG53319.1"/>
    </source>
</evidence>
<feature type="transmembrane region" description="Helical" evidence="1">
    <location>
        <begin position="298"/>
        <end position="315"/>
    </location>
</feature>
<keyword evidence="1" id="KW-0812">Transmembrane</keyword>
<feature type="transmembrane region" description="Helical" evidence="1">
    <location>
        <begin position="40"/>
        <end position="61"/>
    </location>
</feature>
<evidence type="ECO:0000313" key="3">
    <source>
        <dbReference type="Proteomes" id="UP000193834"/>
    </source>
</evidence>
<dbReference type="InterPro" id="IPR038728">
    <property type="entry name" value="YkvI-like"/>
</dbReference>
<reference evidence="2 3" key="1">
    <citation type="submission" date="2017-04" db="EMBL/GenBank/DDBJ databases">
        <authorList>
            <person name="Afonso C.L."/>
            <person name="Miller P.J."/>
            <person name="Scott M.A."/>
            <person name="Spackman E."/>
            <person name="Goraichik I."/>
            <person name="Dimitrov K.M."/>
            <person name="Suarez D.L."/>
            <person name="Swayne D.E."/>
        </authorList>
    </citation>
    <scope>NUCLEOTIDE SEQUENCE [LARGE SCALE GENOMIC DNA]</scope>
    <source>
        <strain evidence="2 3">11</strain>
    </source>
</reference>
<dbReference type="PANTHER" id="PTHR37814">
    <property type="entry name" value="CONSERVED MEMBRANE PROTEIN"/>
    <property type="match status" value="1"/>
</dbReference>
<organism evidence="2 3">
    <name type="scientific">Paenibacillus aquistagni</name>
    <dbReference type="NCBI Taxonomy" id="1852522"/>
    <lineage>
        <taxon>Bacteria</taxon>
        <taxon>Bacillati</taxon>
        <taxon>Bacillota</taxon>
        <taxon>Bacilli</taxon>
        <taxon>Bacillales</taxon>
        <taxon>Paenibacillaceae</taxon>
        <taxon>Paenibacillus</taxon>
    </lineage>
</organism>
<protein>
    <submittedName>
        <fullName evidence="2">Uncharacterized membrane protein YkvI</fullName>
    </submittedName>
</protein>
<feature type="transmembrane region" description="Helical" evidence="1">
    <location>
        <begin position="139"/>
        <end position="159"/>
    </location>
</feature>
<dbReference type="PANTHER" id="PTHR37814:SF1">
    <property type="entry name" value="MEMBRANE PROTEIN"/>
    <property type="match status" value="1"/>
</dbReference>
<feature type="transmembrane region" description="Helical" evidence="1">
    <location>
        <begin position="213"/>
        <end position="233"/>
    </location>
</feature>
<dbReference type="RefSeq" id="WP_244903450.1">
    <property type="nucleotide sequence ID" value="NZ_FXAZ01000005.1"/>
</dbReference>
<proteinExistence type="predicted"/>
<keyword evidence="1" id="KW-1133">Transmembrane helix</keyword>
<feature type="transmembrane region" description="Helical" evidence="1">
    <location>
        <begin position="253"/>
        <end position="278"/>
    </location>
</feature>
<feature type="transmembrane region" description="Helical" evidence="1">
    <location>
        <begin position="12"/>
        <end position="34"/>
    </location>
</feature>